<feature type="transmembrane region" description="Helical" evidence="7">
    <location>
        <begin position="149"/>
        <end position="167"/>
    </location>
</feature>
<dbReference type="InterPro" id="IPR020846">
    <property type="entry name" value="MFS_dom"/>
</dbReference>
<keyword evidence="2" id="KW-0813">Transport</keyword>
<dbReference type="Gene3D" id="1.20.1720.10">
    <property type="entry name" value="Multidrug resistance protein D"/>
    <property type="match status" value="1"/>
</dbReference>
<feature type="domain" description="Major facilitator superfamily (MFS) profile" evidence="8">
    <location>
        <begin position="23"/>
        <end position="463"/>
    </location>
</feature>
<keyword evidence="10" id="KW-1185">Reference proteome</keyword>
<dbReference type="SUPFAM" id="SSF103473">
    <property type="entry name" value="MFS general substrate transporter"/>
    <property type="match status" value="1"/>
</dbReference>
<dbReference type="EMBL" id="VSRL01000142">
    <property type="protein sequence ID" value="NKE60872.1"/>
    <property type="molecule type" value="Genomic_DNA"/>
</dbReference>
<dbReference type="CDD" id="cd17321">
    <property type="entry name" value="MFS_MMR_MDR_like"/>
    <property type="match status" value="1"/>
</dbReference>
<evidence type="ECO:0000256" key="4">
    <source>
        <dbReference type="ARBA" id="ARBA00022692"/>
    </source>
</evidence>
<name>A0ABX1FPJ7_9PSEU</name>
<feature type="transmembrane region" description="Helical" evidence="7">
    <location>
        <begin position="314"/>
        <end position="335"/>
    </location>
</feature>
<feature type="transmembrane region" description="Helical" evidence="7">
    <location>
        <begin position="179"/>
        <end position="198"/>
    </location>
</feature>
<keyword evidence="4 7" id="KW-0812">Transmembrane</keyword>
<dbReference type="PANTHER" id="PTHR42718">
    <property type="entry name" value="MAJOR FACILITATOR SUPERFAMILY MULTIDRUG TRANSPORTER MFSC"/>
    <property type="match status" value="1"/>
</dbReference>
<evidence type="ECO:0000313" key="10">
    <source>
        <dbReference type="Proteomes" id="UP001515943"/>
    </source>
</evidence>
<accession>A0ABX1FPJ7</accession>
<evidence type="ECO:0000256" key="7">
    <source>
        <dbReference type="SAM" id="Phobius"/>
    </source>
</evidence>
<feature type="transmembrane region" description="Helical" evidence="7">
    <location>
        <begin position="210"/>
        <end position="229"/>
    </location>
</feature>
<protein>
    <submittedName>
        <fullName evidence="9">DHA2 family efflux MFS transporter permease subunit</fullName>
    </submittedName>
</protein>
<dbReference type="InterPro" id="IPR011701">
    <property type="entry name" value="MFS"/>
</dbReference>
<keyword evidence="6 7" id="KW-0472">Membrane</keyword>
<feature type="transmembrane region" description="Helical" evidence="7">
    <location>
        <begin position="414"/>
        <end position="434"/>
    </location>
</feature>
<dbReference type="Pfam" id="PF07690">
    <property type="entry name" value="MFS_1"/>
    <property type="match status" value="1"/>
</dbReference>
<dbReference type="RefSeq" id="WP_167977529.1">
    <property type="nucleotide sequence ID" value="NZ_VSRL01000142.1"/>
</dbReference>
<feature type="transmembrane region" description="Helical" evidence="7">
    <location>
        <begin position="21"/>
        <end position="45"/>
    </location>
</feature>
<feature type="transmembrane region" description="Helical" evidence="7">
    <location>
        <begin position="278"/>
        <end position="302"/>
    </location>
</feature>
<dbReference type="InterPro" id="IPR004638">
    <property type="entry name" value="EmrB-like"/>
</dbReference>
<evidence type="ECO:0000313" key="9">
    <source>
        <dbReference type="EMBL" id="NKE60872.1"/>
    </source>
</evidence>
<comment type="subcellular location">
    <subcellularLocation>
        <location evidence="1">Cell membrane</location>
        <topology evidence="1">Multi-pass membrane protein</topology>
    </subcellularLocation>
</comment>
<dbReference type="PANTHER" id="PTHR42718:SF40">
    <property type="entry name" value="METHYLENOMYCIN A RESISTANCE PROTEIN"/>
    <property type="match status" value="1"/>
</dbReference>
<feature type="transmembrane region" description="Helical" evidence="7">
    <location>
        <begin position="342"/>
        <end position="361"/>
    </location>
</feature>
<evidence type="ECO:0000256" key="6">
    <source>
        <dbReference type="ARBA" id="ARBA00023136"/>
    </source>
</evidence>
<dbReference type="PROSITE" id="PS50850">
    <property type="entry name" value="MFS"/>
    <property type="match status" value="1"/>
</dbReference>
<dbReference type="InterPro" id="IPR036259">
    <property type="entry name" value="MFS_trans_sf"/>
</dbReference>
<dbReference type="Proteomes" id="UP001515943">
    <property type="component" value="Unassembled WGS sequence"/>
</dbReference>
<dbReference type="Gene3D" id="1.20.1250.20">
    <property type="entry name" value="MFS general substrate transporter like domains"/>
    <property type="match status" value="1"/>
</dbReference>
<feature type="transmembrane region" description="Helical" evidence="7">
    <location>
        <begin position="65"/>
        <end position="82"/>
    </location>
</feature>
<keyword evidence="3" id="KW-1003">Cell membrane</keyword>
<comment type="caution">
    <text evidence="9">The sequence shown here is derived from an EMBL/GenBank/DDBJ whole genome shotgun (WGS) entry which is preliminary data.</text>
</comment>
<dbReference type="NCBIfam" id="TIGR00711">
    <property type="entry name" value="efflux_EmrB"/>
    <property type="match status" value="1"/>
</dbReference>
<evidence type="ECO:0000259" key="8">
    <source>
        <dbReference type="PROSITE" id="PS50850"/>
    </source>
</evidence>
<evidence type="ECO:0000256" key="1">
    <source>
        <dbReference type="ARBA" id="ARBA00004651"/>
    </source>
</evidence>
<proteinExistence type="predicted"/>
<keyword evidence="5 7" id="KW-1133">Transmembrane helix</keyword>
<evidence type="ECO:0000256" key="5">
    <source>
        <dbReference type="ARBA" id="ARBA00022989"/>
    </source>
</evidence>
<reference evidence="9 10" key="1">
    <citation type="submission" date="2019-08" db="EMBL/GenBank/DDBJ databases">
        <title>Lentzea from Indian Himalayas.</title>
        <authorList>
            <person name="Mandal S."/>
            <person name="Mallick Gupta A."/>
            <person name="Maiti P.K."/>
            <person name="Sarkar J."/>
            <person name="Mandal S."/>
        </authorList>
    </citation>
    <scope>NUCLEOTIDE SEQUENCE [LARGE SCALE GENOMIC DNA]</scope>
    <source>
        <strain evidence="9 10">PSKA42</strain>
    </source>
</reference>
<feature type="transmembrane region" description="Helical" evidence="7">
    <location>
        <begin position="235"/>
        <end position="257"/>
    </location>
</feature>
<feature type="transmembrane region" description="Helical" evidence="7">
    <location>
        <begin position="89"/>
        <end position="108"/>
    </location>
</feature>
<evidence type="ECO:0000256" key="3">
    <source>
        <dbReference type="ARBA" id="ARBA00022475"/>
    </source>
</evidence>
<organism evidence="9 10">
    <name type="scientific">Lentzea indica</name>
    <dbReference type="NCBI Taxonomy" id="2604800"/>
    <lineage>
        <taxon>Bacteria</taxon>
        <taxon>Bacillati</taxon>
        <taxon>Actinomycetota</taxon>
        <taxon>Actinomycetes</taxon>
        <taxon>Pseudonocardiales</taxon>
        <taxon>Pseudonocardiaceae</taxon>
        <taxon>Lentzea</taxon>
    </lineage>
</organism>
<feature type="transmembrane region" description="Helical" evidence="7">
    <location>
        <begin position="114"/>
        <end position="137"/>
    </location>
</feature>
<evidence type="ECO:0000256" key="2">
    <source>
        <dbReference type="ARBA" id="ARBA00022448"/>
    </source>
</evidence>
<feature type="transmembrane region" description="Helical" evidence="7">
    <location>
        <begin position="367"/>
        <end position="393"/>
    </location>
</feature>
<sequence length="465" mass="47489">MTTLAGQGTSGSVAGPPDRSALKFAAIAVGFVMAALDATVVNVAGASIKEELGLGIDHLTWVVDGYMLTFASLLLLAGALGTRFGAKRVYLIGMALFVVSSVVCGLAPNGDVLVAARVVQGVAGALFLPVSLVLLVGAFPDPARRARMVALWSAAGAGASGLGPVIGGVLVDTFGWESIFLLNLPIGIAGFLLTAKLIDPVAEDASRRIALSGHVFGVLALAGLSYALIEGPALGWTSAPILASATGFVVFAAAFVLHEVRTETPILPTKLFRRAAFAVPNAVGFLLNFGLYGVLFMIGLFLQQVHGATPLRAGLQMLPMMIVFVVGNLFVAKIVPKVGTRLPMIGGLSVAGVASVLMAFISPQTPYWQLALAMSVANLGLGVVASSMTAALVEAAGPAQASVASATFNATRQVGTLVGVAVAGTVLASLSDWYGGARTTFVVAAVAYLLALALCVRFVRSPQSQ</sequence>
<gene>
    <name evidence="9" type="ORF">FXN61_30455</name>
</gene>
<feature type="transmembrane region" description="Helical" evidence="7">
    <location>
        <begin position="440"/>
        <end position="459"/>
    </location>
</feature>